<dbReference type="CDD" id="cd00054">
    <property type="entry name" value="EGF_CA"/>
    <property type="match status" value="2"/>
</dbReference>
<dbReference type="InterPro" id="IPR000152">
    <property type="entry name" value="EGF-type_Asp/Asn_hydroxyl_site"/>
</dbReference>
<evidence type="ECO:0000256" key="4">
    <source>
        <dbReference type="ARBA" id="ARBA00022536"/>
    </source>
</evidence>
<evidence type="ECO:0000256" key="7">
    <source>
        <dbReference type="ARBA" id="ARBA00023157"/>
    </source>
</evidence>
<keyword evidence="3" id="KW-0964">Secreted</keyword>
<keyword evidence="6" id="KW-0677">Repeat</keyword>
<keyword evidence="5" id="KW-0732">Signal</keyword>
<dbReference type="FunFam" id="2.10.25.10:FF:000038">
    <property type="entry name" value="Fibrillin 2"/>
    <property type="match status" value="1"/>
</dbReference>
<feature type="domain" description="EGF-like" evidence="9">
    <location>
        <begin position="542"/>
        <end position="581"/>
    </location>
</feature>
<proteinExistence type="inferred from homology"/>
<dbReference type="PANTHER" id="PTHR24050">
    <property type="entry name" value="PA14 DOMAIN-CONTAINING PROTEIN"/>
    <property type="match status" value="1"/>
</dbReference>
<comment type="similarity">
    <text evidence="2">Belongs to the fibulin family.</text>
</comment>
<name>A0AAN0IS11_AMPQE</name>
<reference evidence="11" key="1">
    <citation type="journal article" date="2010" name="Nature">
        <title>The Amphimedon queenslandica genome and the evolution of animal complexity.</title>
        <authorList>
            <person name="Srivastava M."/>
            <person name="Simakov O."/>
            <person name="Chapman J."/>
            <person name="Fahey B."/>
            <person name="Gauthier M.E."/>
            <person name="Mitros T."/>
            <person name="Richards G.S."/>
            <person name="Conaco C."/>
            <person name="Dacre M."/>
            <person name="Hellsten U."/>
            <person name="Larroux C."/>
            <person name="Putnam N.H."/>
            <person name="Stanke M."/>
            <person name="Adamska M."/>
            <person name="Darling A."/>
            <person name="Degnan S.M."/>
            <person name="Oakley T.H."/>
            <person name="Plachetzki D.C."/>
            <person name="Zhai Y."/>
            <person name="Adamski M."/>
            <person name="Calcino A."/>
            <person name="Cummins S.F."/>
            <person name="Goodstein D.M."/>
            <person name="Harris C."/>
            <person name="Jackson D.J."/>
            <person name="Leys S.P."/>
            <person name="Shu S."/>
            <person name="Woodcroft B.J."/>
            <person name="Vervoort M."/>
            <person name="Kosik K.S."/>
            <person name="Manning G."/>
            <person name="Degnan B.M."/>
            <person name="Rokhsar D.S."/>
        </authorList>
    </citation>
    <scope>NUCLEOTIDE SEQUENCE [LARGE SCALE GENOMIC DNA]</scope>
</reference>
<dbReference type="InterPro" id="IPR018097">
    <property type="entry name" value="EGF_Ca-bd_CS"/>
</dbReference>
<dbReference type="GO" id="GO:0005509">
    <property type="term" value="F:calcium ion binding"/>
    <property type="evidence" value="ECO:0007669"/>
    <property type="project" value="InterPro"/>
</dbReference>
<keyword evidence="7" id="KW-1015">Disulfide bond</keyword>
<dbReference type="EnsemblMetazoa" id="XM_011410483.1">
    <property type="protein sequence ID" value="XP_011408785.1"/>
    <property type="gene ID" value="LOC105315741"/>
</dbReference>
<comment type="subcellular location">
    <subcellularLocation>
        <location evidence="1">Secreted</location>
        <location evidence="1">Extracellular space</location>
        <location evidence="1">Extracellular matrix</location>
    </subcellularLocation>
</comment>
<dbReference type="InterPro" id="IPR052235">
    <property type="entry name" value="Nephronectin_domain"/>
</dbReference>
<evidence type="ECO:0000256" key="5">
    <source>
        <dbReference type="ARBA" id="ARBA00022729"/>
    </source>
</evidence>
<dbReference type="PROSITE" id="PS50026">
    <property type="entry name" value="EGF_3"/>
    <property type="match status" value="2"/>
</dbReference>
<dbReference type="InterPro" id="IPR026823">
    <property type="entry name" value="cEGF"/>
</dbReference>
<keyword evidence="3" id="KW-0272">Extracellular matrix</keyword>
<dbReference type="KEGG" id="aqu:105315741"/>
<evidence type="ECO:0000256" key="1">
    <source>
        <dbReference type="ARBA" id="ARBA00004498"/>
    </source>
</evidence>
<dbReference type="FunFam" id="2.10.25.10:FF:000240">
    <property type="entry name" value="Vitamin K-dependent protein S"/>
    <property type="match status" value="1"/>
</dbReference>
<dbReference type="InterPro" id="IPR000742">
    <property type="entry name" value="EGF"/>
</dbReference>
<keyword evidence="4 8" id="KW-0245">EGF-like domain</keyword>
<dbReference type="Gene3D" id="2.10.25.10">
    <property type="entry name" value="Laminin"/>
    <property type="match status" value="4"/>
</dbReference>
<comment type="caution">
    <text evidence="8">Lacks conserved residue(s) required for the propagation of feature annotation.</text>
</comment>
<dbReference type="InterPro" id="IPR009030">
    <property type="entry name" value="Growth_fac_rcpt_cys_sf"/>
</dbReference>
<evidence type="ECO:0000313" key="11">
    <source>
        <dbReference type="Proteomes" id="UP000007879"/>
    </source>
</evidence>
<dbReference type="SMART" id="SM00179">
    <property type="entry name" value="EGF_CA"/>
    <property type="match status" value="3"/>
</dbReference>
<evidence type="ECO:0000256" key="8">
    <source>
        <dbReference type="PROSITE-ProRule" id="PRU00076"/>
    </source>
</evidence>
<evidence type="ECO:0000259" key="9">
    <source>
        <dbReference type="PROSITE" id="PS50026"/>
    </source>
</evidence>
<dbReference type="InterPro" id="IPR035234">
    <property type="entry name" value="IgGFc-bd_N"/>
</dbReference>
<dbReference type="InterPro" id="IPR049883">
    <property type="entry name" value="NOTCH1_EGF-like"/>
</dbReference>
<evidence type="ECO:0000256" key="2">
    <source>
        <dbReference type="ARBA" id="ARBA00006127"/>
    </source>
</evidence>
<dbReference type="AlphaFoldDB" id="A0AAN0IS11"/>
<sequence>ESYNNSATSFYFGLMRSSGYLTISTLSPLNVTYNITIESFNYTRNGTVTKNRPDPYVYLSWRFRTHSNSFADRFKGIHLTSDQPISVSFFDYYTEYLILPYHEYPGVSQYEYYAVSTSSYYNHTLSQVLLVGCINNTVISIIPTVDLFIPIDVQKNGSDDILVTKGNSHTITLHEGQTLLLGKGNGSDISGTHIISNKPLTVITGHDCGGTPYMIERFYCNEMQLQVPPTIIWGKRFILTHFINLSDRSLYSSYIKTVTSQTNTSITIYCNGTTNTTRYSTNGAVGSYEYNITKYCFMEADKPIFVVLFPHSYFYYATMVLIPPMEQYLQKIEFDHTGYFFSRYFKLVITASVEGFSPTAILHNGLATLNWTAIYDSKRNIVAYGTEIESNRYFSNHSVVHTGINGKLSVQVQEYDYIFGIHGRPAVISLVPNVIPVCNFSCGNGICVADNFVNVLMVGLEISVMKVWINYIHEFPVCGNGYCVPTNSCVCNPGWTGDRCRTDTNECSLDVCNQICINTQGSYTCECNLGYQFINDNSTCEDINECETVDHNCTQTCSNTVGSYTCSCRAGYKDNGYGNCTDIDECSMGTSGCQQLCFNTNGSYYCQCNTGYKLMNDNSSCDDINECIEDPGVCPLR</sequence>
<evidence type="ECO:0000256" key="3">
    <source>
        <dbReference type="ARBA" id="ARBA00022530"/>
    </source>
</evidence>
<dbReference type="Pfam" id="PF07645">
    <property type="entry name" value="EGF_CA"/>
    <property type="match status" value="2"/>
</dbReference>
<organism evidence="10 11">
    <name type="scientific">Amphimedon queenslandica</name>
    <name type="common">Sponge</name>
    <dbReference type="NCBI Taxonomy" id="400682"/>
    <lineage>
        <taxon>Eukaryota</taxon>
        <taxon>Metazoa</taxon>
        <taxon>Porifera</taxon>
        <taxon>Demospongiae</taxon>
        <taxon>Heteroscleromorpha</taxon>
        <taxon>Haplosclerida</taxon>
        <taxon>Niphatidae</taxon>
        <taxon>Amphimedon</taxon>
    </lineage>
</organism>
<dbReference type="SMART" id="SM00181">
    <property type="entry name" value="EGF"/>
    <property type="match status" value="4"/>
</dbReference>
<reference evidence="10" key="2">
    <citation type="submission" date="2024-06" db="UniProtKB">
        <authorList>
            <consortium name="EnsemblMetazoa"/>
        </authorList>
    </citation>
    <scope>IDENTIFICATION</scope>
</reference>
<feature type="domain" description="EGF-like" evidence="9">
    <location>
        <begin position="503"/>
        <end position="541"/>
    </location>
</feature>
<dbReference type="Pfam" id="PF12662">
    <property type="entry name" value="cEGF"/>
    <property type="match status" value="1"/>
</dbReference>
<dbReference type="RefSeq" id="XP_011408785.1">
    <property type="nucleotide sequence ID" value="XM_011410483.1"/>
</dbReference>
<keyword evidence="11" id="KW-1185">Reference proteome</keyword>
<dbReference type="PROSITE" id="PS00022">
    <property type="entry name" value="EGF_1"/>
    <property type="match status" value="1"/>
</dbReference>
<dbReference type="PROSITE" id="PS01187">
    <property type="entry name" value="EGF_CA"/>
    <property type="match status" value="1"/>
</dbReference>
<dbReference type="PROSITE" id="PS00010">
    <property type="entry name" value="ASX_HYDROXYL"/>
    <property type="match status" value="3"/>
</dbReference>
<accession>A0AAN0IS11</accession>
<dbReference type="PROSITE" id="PS01186">
    <property type="entry name" value="EGF_2"/>
    <property type="match status" value="4"/>
</dbReference>
<dbReference type="Pfam" id="PF17517">
    <property type="entry name" value="IgGFc_binding"/>
    <property type="match status" value="1"/>
</dbReference>
<dbReference type="PANTHER" id="PTHR24050:SF27">
    <property type="entry name" value="FIBRILLIN-1"/>
    <property type="match status" value="1"/>
</dbReference>
<evidence type="ECO:0000313" key="10">
    <source>
        <dbReference type="EnsemblMetazoa" id="XP_011408785.1"/>
    </source>
</evidence>
<dbReference type="Proteomes" id="UP000007879">
    <property type="component" value="Unassembled WGS sequence"/>
</dbReference>
<dbReference type="SUPFAM" id="SSF57184">
    <property type="entry name" value="Growth factor receptor domain"/>
    <property type="match status" value="1"/>
</dbReference>
<dbReference type="InterPro" id="IPR001881">
    <property type="entry name" value="EGF-like_Ca-bd_dom"/>
</dbReference>
<protein>
    <recommendedName>
        <fullName evidence="9">EGF-like domain-containing protein</fullName>
    </recommendedName>
</protein>
<dbReference type="GeneID" id="105315741"/>
<evidence type="ECO:0000256" key="6">
    <source>
        <dbReference type="ARBA" id="ARBA00022737"/>
    </source>
</evidence>